<dbReference type="EMBL" id="LHPF02000002">
    <property type="protein sequence ID" value="PSC76010.1"/>
    <property type="molecule type" value="Genomic_DNA"/>
</dbReference>
<dbReference type="InterPro" id="IPR015202">
    <property type="entry name" value="GO-like_E_set"/>
</dbReference>
<keyword evidence="6" id="KW-1185">Reference proteome</keyword>
<dbReference type="SUPFAM" id="SSF81296">
    <property type="entry name" value="E set domains"/>
    <property type="match status" value="1"/>
</dbReference>
<reference evidence="5 6" key="1">
    <citation type="journal article" date="2018" name="Plant J.">
        <title>Genome sequences of Chlorella sorokiniana UTEX 1602 and Micractinium conductrix SAG 241.80: implications to maltose excretion by a green alga.</title>
        <authorList>
            <person name="Arriola M.B."/>
            <person name="Velmurugan N."/>
            <person name="Zhang Y."/>
            <person name="Plunkett M.H."/>
            <person name="Hondzo H."/>
            <person name="Barney B.M."/>
        </authorList>
    </citation>
    <scope>NUCLEOTIDE SEQUENCE [LARGE SCALE GENOMIC DNA]</scope>
    <source>
        <strain evidence="5 6">SAG 241.80</strain>
    </source>
</reference>
<feature type="domain" description="Galactose oxidase-like Early set" evidence="4">
    <location>
        <begin position="483"/>
        <end position="575"/>
    </location>
</feature>
<dbReference type="PANTHER" id="PTHR32208:SF21">
    <property type="entry name" value="LOW QUALITY PROTEIN: ALDEHYDE OXIDASE GLOX-LIKE"/>
    <property type="match status" value="1"/>
</dbReference>
<feature type="signal peptide" evidence="2">
    <location>
        <begin position="1"/>
        <end position="21"/>
    </location>
</feature>
<gene>
    <name evidence="5" type="ORF">C2E20_1294</name>
</gene>
<dbReference type="SUPFAM" id="SSF50965">
    <property type="entry name" value="Galactose oxidase, central domain"/>
    <property type="match status" value="1"/>
</dbReference>
<keyword evidence="1 2" id="KW-0732">Signal</keyword>
<evidence type="ECO:0000256" key="1">
    <source>
        <dbReference type="ARBA" id="ARBA00022729"/>
    </source>
</evidence>
<dbReference type="Gene3D" id="2.130.10.80">
    <property type="entry name" value="Galactose oxidase/kelch, beta-propeller"/>
    <property type="match status" value="1"/>
</dbReference>
<dbReference type="Gene3D" id="2.60.40.10">
    <property type="entry name" value="Immunoglobulins"/>
    <property type="match status" value="1"/>
</dbReference>
<dbReference type="InterPro" id="IPR013783">
    <property type="entry name" value="Ig-like_fold"/>
</dbReference>
<protein>
    <submittedName>
        <fullName evidence="5">Kelch domain-containing</fullName>
    </submittedName>
</protein>
<evidence type="ECO:0000259" key="4">
    <source>
        <dbReference type="Pfam" id="PF09118"/>
    </source>
</evidence>
<feature type="domain" description="Glyoxal oxidase N-terminal" evidence="3">
    <location>
        <begin position="136"/>
        <end position="390"/>
    </location>
</feature>
<comment type="caution">
    <text evidence="5">The sequence shown here is derived from an EMBL/GenBank/DDBJ whole genome shotgun (WGS) entry which is preliminary data.</text>
</comment>
<dbReference type="Pfam" id="PF09118">
    <property type="entry name" value="GO-like_E_set"/>
    <property type="match status" value="1"/>
</dbReference>
<sequence length="578" mass="62328">MRVTTVLVAVLAAWSAAPAEGSRHVAAHAPSLRSSAIVKQQHRNLQAVNPETWASAGSTYEPVAGKGSWEAGGSTGCILVHANLMKGGDVVGWSSRNQGPDGQDFGSVAYNAQSKTYETLLDECGVHGRGDDKCRNAFCGAQTTTALSEVLLFGGHADDIQWFRHYSHGTRDLEVKKMSSGRWYPGVVTLPDGRVMVVGGVNDSGKAGYHVADEPEYDNPSYEIYNPKTRSFSGDQWGMRDQLSAAFPIHTYPVLVVLPDGGLAMNAGSLLAKYKQVDEVTWEKAHDYPSRPGPPWQYPQTGVGLPLPMVPPYDRLCLLAAGGSEDDEAGYGDPASDRAQVIELTAGPQAQWQDVGPMPHRRIMADAVILCDGTIGFFNGAEKGLAGWYDKPQEVQRRDGSSWHCEEKCSKAENPVYEPSIFNPGTGQWTAKGSLAEMGRQRLYHSVAILLPDCRVLTAGSDVTWDKEAEIYSPPYFSRGPQPVITEAPSFVQAGQNMTVKYASADPVTRAILIRTGAVTHSTPFDARALWLDFSSPANGTLSVATPARRAVLPPGMYQLSLLSDKGVPSTSAEISFP</sequence>
<evidence type="ECO:0000256" key="2">
    <source>
        <dbReference type="SAM" id="SignalP"/>
    </source>
</evidence>
<accession>A0A2P6VPK0</accession>
<dbReference type="PANTHER" id="PTHR32208">
    <property type="entry name" value="SECRETED PROTEIN-RELATED"/>
    <property type="match status" value="1"/>
</dbReference>
<dbReference type="InterPro" id="IPR014756">
    <property type="entry name" value="Ig_E-set"/>
</dbReference>
<dbReference type="Proteomes" id="UP000239649">
    <property type="component" value="Unassembled WGS sequence"/>
</dbReference>
<dbReference type="CDD" id="cd02851">
    <property type="entry name" value="E_set_GO_C"/>
    <property type="match status" value="1"/>
</dbReference>
<dbReference type="AlphaFoldDB" id="A0A2P6VPK0"/>
<dbReference type="InterPro" id="IPR011043">
    <property type="entry name" value="Gal_Oxase/kelch_b-propeller"/>
</dbReference>
<name>A0A2P6VPK0_9CHLO</name>
<dbReference type="OrthoDB" id="2019572at2759"/>
<evidence type="ECO:0000313" key="6">
    <source>
        <dbReference type="Proteomes" id="UP000239649"/>
    </source>
</evidence>
<dbReference type="InterPro" id="IPR037293">
    <property type="entry name" value="Gal_Oxidase_central_sf"/>
</dbReference>
<dbReference type="STRING" id="554055.A0A2P6VPK0"/>
<evidence type="ECO:0000313" key="5">
    <source>
        <dbReference type="EMBL" id="PSC76010.1"/>
    </source>
</evidence>
<feature type="chain" id="PRO_5015173629" evidence="2">
    <location>
        <begin position="22"/>
        <end position="578"/>
    </location>
</feature>
<organism evidence="5 6">
    <name type="scientific">Micractinium conductrix</name>
    <dbReference type="NCBI Taxonomy" id="554055"/>
    <lineage>
        <taxon>Eukaryota</taxon>
        <taxon>Viridiplantae</taxon>
        <taxon>Chlorophyta</taxon>
        <taxon>core chlorophytes</taxon>
        <taxon>Trebouxiophyceae</taxon>
        <taxon>Chlorellales</taxon>
        <taxon>Chlorellaceae</taxon>
        <taxon>Chlorella clade</taxon>
        <taxon>Micractinium</taxon>
    </lineage>
</organism>
<proteinExistence type="predicted"/>
<evidence type="ECO:0000259" key="3">
    <source>
        <dbReference type="Pfam" id="PF07250"/>
    </source>
</evidence>
<dbReference type="InterPro" id="IPR009880">
    <property type="entry name" value="Glyoxal_oxidase_N"/>
</dbReference>
<dbReference type="Pfam" id="PF07250">
    <property type="entry name" value="Glyoxal_oxid_N"/>
    <property type="match status" value="1"/>
</dbReference>